<gene>
    <name evidence="7" type="ORF">ACFQ2N_06590</name>
</gene>
<evidence type="ECO:0000259" key="6">
    <source>
        <dbReference type="PROSITE" id="PS51900"/>
    </source>
</evidence>
<dbReference type="Gene3D" id="1.10.443.10">
    <property type="entry name" value="Intergrase catalytic core"/>
    <property type="match status" value="1"/>
</dbReference>
<evidence type="ECO:0000256" key="3">
    <source>
        <dbReference type="ARBA" id="ARBA00023172"/>
    </source>
</evidence>
<evidence type="ECO:0000259" key="5">
    <source>
        <dbReference type="PROSITE" id="PS51898"/>
    </source>
</evidence>
<dbReference type="Gene3D" id="1.10.150.130">
    <property type="match status" value="1"/>
</dbReference>
<organism evidence="7 8">
    <name type="scientific">Pseudoxanthomonas kaohsiungensis</name>
    <dbReference type="NCBI Taxonomy" id="283923"/>
    <lineage>
        <taxon>Bacteria</taxon>
        <taxon>Pseudomonadati</taxon>
        <taxon>Pseudomonadota</taxon>
        <taxon>Gammaproteobacteria</taxon>
        <taxon>Lysobacterales</taxon>
        <taxon>Lysobacteraceae</taxon>
        <taxon>Pseudoxanthomonas</taxon>
    </lineage>
</organism>
<sequence>MSSLDAYLEAATRDNTRRSYASALRHFEVEWKGHLPATPDSVARYLATYAGQLAVSTLRHRLAALAAWHRDHGFVDPTRSALVRKVLKGIQTLHPAPVKQAEPLQIRRLAELDHWLAGAIEAADQRRDRPAGLRHRRDRALVLLGFWRGFRGDELLRLEVEHLKPVPGEGMTCFLPRSKGDRQAAGATYKVPALSRLCPVEATQDWILMADLRTGPVFRGVDRWGHVGAEPLHPNSLIPLMRDLLVCAGFADAHAYSSHSLRHGFATWANDQGWDMKALMEYVGWRDVHSAMRYLDGRDPFARERIEASLPATAQPVAQSVLPAPHVLERQSLTLRLVLNPFARGGRGMAKARARIEEICLAPFQAQRLNVEGTEYRIFVVEATEQDLDERLAILLDDLHRMADTHHCFLEASLISGDGRHWD</sequence>
<dbReference type="InterPro" id="IPR011010">
    <property type="entry name" value="DNA_brk_join_enz"/>
</dbReference>
<evidence type="ECO:0000256" key="1">
    <source>
        <dbReference type="ARBA" id="ARBA00022908"/>
    </source>
</evidence>
<dbReference type="PROSITE" id="PS51898">
    <property type="entry name" value="TYR_RECOMBINASE"/>
    <property type="match status" value="1"/>
</dbReference>
<evidence type="ECO:0000313" key="8">
    <source>
        <dbReference type="Proteomes" id="UP001597033"/>
    </source>
</evidence>
<dbReference type="InterPro" id="IPR002104">
    <property type="entry name" value="Integrase_catalytic"/>
</dbReference>
<dbReference type="EMBL" id="JBHTKN010000003">
    <property type="protein sequence ID" value="MFD1042010.1"/>
    <property type="molecule type" value="Genomic_DNA"/>
</dbReference>
<dbReference type="SUPFAM" id="SSF47823">
    <property type="entry name" value="lambda integrase-like, N-terminal domain"/>
    <property type="match status" value="1"/>
</dbReference>
<feature type="domain" description="Tyr recombinase" evidence="5">
    <location>
        <begin position="101"/>
        <end position="307"/>
    </location>
</feature>
<dbReference type="SUPFAM" id="SSF56349">
    <property type="entry name" value="DNA breaking-rejoining enzymes"/>
    <property type="match status" value="1"/>
</dbReference>
<accession>A0ABW3LYE7</accession>
<evidence type="ECO:0000313" key="7">
    <source>
        <dbReference type="EMBL" id="MFD1042010.1"/>
    </source>
</evidence>
<name>A0ABW3LYE7_9GAMM</name>
<reference evidence="8" key="1">
    <citation type="journal article" date="2019" name="Int. J. Syst. Evol. Microbiol.">
        <title>The Global Catalogue of Microorganisms (GCM) 10K type strain sequencing project: providing services to taxonomists for standard genome sequencing and annotation.</title>
        <authorList>
            <consortium name="The Broad Institute Genomics Platform"/>
            <consortium name="The Broad Institute Genome Sequencing Center for Infectious Disease"/>
            <person name="Wu L."/>
            <person name="Ma J."/>
        </authorList>
    </citation>
    <scope>NUCLEOTIDE SEQUENCE [LARGE SCALE GENOMIC DNA]</scope>
    <source>
        <strain evidence="8">CCUG 55854</strain>
    </source>
</reference>
<dbReference type="InterPro" id="IPR013762">
    <property type="entry name" value="Integrase-like_cat_sf"/>
</dbReference>
<dbReference type="InterPro" id="IPR010998">
    <property type="entry name" value="Integrase_recombinase_N"/>
</dbReference>
<proteinExistence type="predicted"/>
<protein>
    <submittedName>
        <fullName evidence="7">Site-specific integrase</fullName>
    </submittedName>
</protein>
<keyword evidence="1" id="KW-0229">DNA integration</keyword>
<dbReference type="CDD" id="cd00799">
    <property type="entry name" value="INT_Cre_C"/>
    <property type="match status" value="1"/>
</dbReference>
<dbReference type="PANTHER" id="PTHR34605">
    <property type="entry name" value="PHAGE_INTEGRASE DOMAIN-CONTAINING PROTEIN"/>
    <property type="match status" value="1"/>
</dbReference>
<evidence type="ECO:0000256" key="2">
    <source>
        <dbReference type="ARBA" id="ARBA00023125"/>
    </source>
</evidence>
<feature type="domain" description="Core-binding (CB)" evidence="6">
    <location>
        <begin position="1"/>
        <end position="73"/>
    </location>
</feature>
<dbReference type="Proteomes" id="UP001597033">
    <property type="component" value="Unassembled WGS sequence"/>
</dbReference>
<dbReference type="PANTHER" id="PTHR34605:SF4">
    <property type="entry name" value="DNA ADENINE METHYLTRANSFERASE"/>
    <property type="match status" value="1"/>
</dbReference>
<comment type="caution">
    <text evidence="7">The sequence shown here is derived from an EMBL/GenBank/DDBJ whole genome shotgun (WGS) entry which is preliminary data.</text>
</comment>
<dbReference type="Pfam" id="PF00589">
    <property type="entry name" value="Phage_integrase"/>
    <property type="match status" value="1"/>
</dbReference>
<evidence type="ECO:0000256" key="4">
    <source>
        <dbReference type="PROSITE-ProRule" id="PRU01248"/>
    </source>
</evidence>
<keyword evidence="8" id="KW-1185">Reference proteome</keyword>
<keyword evidence="2 4" id="KW-0238">DNA-binding</keyword>
<dbReference type="RefSeq" id="WP_162375418.1">
    <property type="nucleotide sequence ID" value="NZ_JBHTKN010000003.1"/>
</dbReference>
<keyword evidence="3" id="KW-0233">DNA recombination</keyword>
<dbReference type="PROSITE" id="PS51900">
    <property type="entry name" value="CB"/>
    <property type="match status" value="1"/>
</dbReference>
<dbReference type="InterPro" id="IPR044068">
    <property type="entry name" value="CB"/>
</dbReference>
<dbReference type="InterPro" id="IPR052925">
    <property type="entry name" value="Phage_Integrase-like_Recomb"/>
</dbReference>